<keyword evidence="4" id="KW-1185">Reference proteome</keyword>
<dbReference type="KEGG" id="ccot:CCAX7_51770"/>
<organism evidence="3 4">
    <name type="scientific">Capsulimonas corticalis</name>
    <dbReference type="NCBI Taxonomy" id="2219043"/>
    <lineage>
        <taxon>Bacteria</taxon>
        <taxon>Bacillati</taxon>
        <taxon>Armatimonadota</taxon>
        <taxon>Armatimonadia</taxon>
        <taxon>Capsulimonadales</taxon>
        <taxon>Capsulimonadaceae</taxon>
        <taxon>Capsulimonas</taxon>
    </lineage>
</organism>
<dbReference type="GO" id="GO:0016757">
    <property type="term" value="F:glycosyltransferase activity"/>
    <property type="evidence" value="ECO:0007669"/>
    <property type="project" value="InterPro"/>
</dbReference>
<proteinExistence type="predicted"/>
<dbReference type="AlphaFoldDB" id="A0A402CNX3"/>
<dbReference type="Pfam" id="PF13579">
    <property type="entry name" value="Glyco_trans_4_4"/>
    <property type="match status" value="1"/>
</dbReference>
<keyword evidence="3" id="KW-0808">Transferase</keyword>
<evidence type="ECO:0000259" key="2">
    <source>
        <dbReference type="Pfam" id="PF13579"/>
    </source>
</evidence>
<sequence>MGGGEIALLNLVGALDRSRYLPTVLLASDGPLVAKLRAAGIPTEVFPLGKELVDTQKDGLGVRSLLKITQIFDWIRYAVRIARYARKENIDLIHTNSLKSDVYGGVAGRLARIPVLWHVRDNIDGNYLPAAAAAAFRFLARTVPTGVVANSHSTLRVLAPSAKKPSGVVYSGMLERPVLETTTVSSEAPVVALIGRIAEWKGQHIFLRAAAEVLRSLPHARFWIVGAPLFGEFEYEKSLRLLAADLGITDRVEFLGFQGDIPNLLKGVTLVAHASCLGEPFGQVVVEGMAAGKPVVATDGGALPEVVVDGETGLLVPMGDAPAMAQAILAILNDPARGEAMGQAGRRRVQERFMIQHSMASLEKVYGEVLTKS</sequence>
<dbReference type="EMBL" id="AP025739">
    <property type="protein sequence ID" value="BDI33126.1"/>
    <property type="molecule type" value="Genomic_DNA"/>
</dbReference>
<name>A0A402CNX3_9BACT</name>
<dbReference type="SUPFAM" id="SSF53756">
    <property type="entry name" value="UDP-Glycosyltransferase/glycogen phosphorylase"/>
    <property type="match status" value="1"/>
</dbReference>
<dbReference type="Gene3D" id="3.40.50.2000">
    <property type="entry name" value="Glycogen Phosphorylase B"/>
    <property type="match status" value="2"/>
</dbReference>
<dbReference type="Proteomes" id="UP000287394">
    <property type="component" value="Chromosome"/>
</dbReference>
<feature type="domain" description="Glycosyl transferase family 1" evidence="1">
    <location>
        <begin position="186"/>
        <end position="348"/>
    </location>
</feature>
<dbReference type="InterPro" id="IPR001296">
    <property type="entry name" value="Glyco_trans_1"/>
</dbReference>
<feature type="domain" description="Glycosyltransferase subfamily 4-like N-terminal" evidence="2">
    <location>
        <begin position="2"/>
        <end position="143"/>
    </location>
</feature>
<accession>A0A402CNX3</accession>
<reference evidence="3 4" key="1">
    <citation type="journal article" date="2019" name="Int. J. Syst. Evol. Microbiol.">
        <title>Capsulimonas corticalis gen. nov., sp. nov., an aerobic capsulated bacterium, of a novel bacterial order, Capsulimonadales ord. nov., of the class Armatimonadia of the phylum Armatimonadetes.</title>
        <authorList>
            <person name="Li J."/>
            <person name="Kudo C."/>
            <person name="Tonouchi A."/>
        </authorList>
    </citation>
    <scope>NUCLEOTIDE SEQUENCE [LARGE SCALE GENOMIC DNA]</scope>
    <source>
        <strain evidence="3 4">AX-7</strain>
    </source>
</reference>
<dbReference type="CDD" id="cd03801">
    <property type="entry name" value="GT4_PimA-like"/>
    <property type="match status" value="1"/>
</dbReference>
<evidence type="ECO:0000259" key="1">
    <source>
        <dbReference type="Pfam" id="PF00534"/>
    </source>
</evidence>
<protein>
    <submittedName>
        <fullName evidence="3">Glycosyl transferase</fullName>
    </submittedName>
</protein>
<dbReference type="InterPro" id="IPR028098">
    <property type="entry name" value="Glyco_trans_4-like_N"/>
</dbReference>
<gene>
    <name evidence="3" type="ORF">CCAX7_51770</name>
</gene>
<dbReference type="Pfam" id="PF00534">
    <property type="entry name" value="Glycos_transf_1"/>
    <property type="match status" value="1"/>
</dbReference>
<evidence type="ECO:0000313" key="4">
    <source>
        <dbReference type="Proteomes" id="UP000287394"/>
    </source>
</evidence>
<evidence type="ECO:0000313" key="3">
    <source>
        <dbReference type="EMBL" id="BDI33126.1"/>
    </source>
</evidence>
<dbReference type="PANTHER" id="PTHR12526">
    <property type="entry name" value="GLYCOSYLTRANSFERASE"/>
    <property type="match status" value="1"/>
</dbReference>